<dbReference type="Gene3D" id="2.130.10.10">
    <property type="entry name" value="YVTN repeat-like/Quinoprotein amine dehydrogenase"/>
    <property type="match status" value="1"/>
</dbReference>
<name>A0A9W7DNQ2_9STRA</name>
<dbReference type="Proteomes" id="UP001165122">
    <property type="component" value="Unassembled WGS sequence"/>
</dbReference>
<gene>
    <name evidence="2" type="ORF">TrLO_g14401</name>
</gene>
<accession>A0A9W7DNQ2</accession>
<dbReference type="SUPFAM" id="SSF50998">
    <property type="entry name" value="Quinoprotein alcohol dehydrogenase-like"/>
    <property type="match status" value="1"/>
</dbReference>
<evidence type="ECO:0000313" key="2">
    <source>
        <dbReference type="EMBL" id="GMH48830.1"/>
    </source>
</evidence>
<dbReference type="InterPro" id="IPR011047">
    <property type="entry name" value="Quinoprotein_ADH-like_sf"/>
</dbReference>
<keyword evidence="3" id="KW-1185">Reference proteome</keyword>
<dbReference type="InterPro" id="IPR001680">
    <property type="entry name" value="WD40_rpt"/>
</dbReference>
<evidence type="ECO:0000313" key="3">
    <source>
        <dbReference type="Proteomes" id="UP001165122"/>
    </source>
</evidence>
<evidence type="ECO:0000256" key="1">
    <source>
        <dbReference type="SAM" id="MobiDB-lite"/>
    </source>
</evidence>
<feature type="region of interest" description="Disordered" evidence="1">
    <location>
        <begin position="611"/>
        <end position="688"/>
    </location>
</feature>
<comment type="caution">
    <text evidence="2">The sequence shown here is derived from an EMBL/GenBank/DDBJ whole genome shotgun (WGS) entry which is preliminary data.</text>
</comment>
<feature type="compositionally biased region" description="Acidic residues" evidence="1">
    <location>
        <begin position="611"/>
        <end position="656"/>
    </location>
</feature>
<dbReference type="SMART" id="SM00320">
    <property type="entry name" value="WD40"/>
    <property type="match status" value="4"/>
</dbReference>
<dbReference type="EMBL" id="BRXW01000376">
    <property type="protein sequence ID" value="GMH48830.1"/>
    <property type="molecule type" value="Genomic_DNA"/>
</dbReference>
<dbReference type="InterPro" id="IPR015943">
    <property type="entry name" value="WD40/YVTN_repeat-like_dom_sf"/>
</dbReference>
<organism evidence="2 3">
    <name type="scientific">Triparma laevis f. longispina</name>
    <dbReference type="NCBI Taxonomy" id="1714387"/>
    <lineage>
        <taxon>Eukaryota</taxon>
        <taxon>Sar</taxon>
        <taxon>Stramenopiles</taxon>
        <taxon>Ochrophyta</taxon>
        <taxon>Bolidophyceae</taxon>
        <taxon>Parmales</taxon>
        <taxon>Triparmaceae</taxon>
        <taxon>Triparma</taxon>
    </lineage>
</organism>
<dbReference type="OrthoDB" id="201792at2759"/>
<dbReference type="AlphaFoldDB" id="A0A9W7DNQ2"/>
<reference evidence="3" key="1">
    <citation type="journal article" date="2023" name="Commun. Biol.">
        <title>Genome analysis of Parmales, the sister group of diatoms, reveals the evolutionary specialization of diatoms from phago-mixotrophs to photoautotrophs.</title>
        <authorList>
            <person name="Ban H."/>
            <person name="Sato S."/>
            <person name="Yoshikawa S."/>
            <person name="Yamada K."/>
            <person name="Nakamura Y."/>
            <person name="Ichinomiya M."/>
            <person name="Sato N."/>
            <person name="Blanc-Mathieu R."/>
            <person name="Endo H."/>
            <person name="Kuwata A."/>
            <person name="Ogata H."/>
        </authorList>
    </citation>
    <scope>NUCLEOTIDE SEQUENCE [LARGE SCALE GENOMIC DNA]</scope>
    <source>
        <strain evidence="3">NIES 3700</strain>
    </source>
</reference>
<protein>
    <submittedName>
        <fullName evidence="2">Uncharacterized protein</fullName>
    </submittedName>
</protein>
<sequence>MDTDTNSSWLGFLLNTLKMKSGVTSANITPSDRISNLGVCCLQQVLAFSGPLGVLSVASSSSHLFVTICSSASIFDELHFQAFGVYMRRGVGVGVGGGGGDGSSKTLFFHRLFRSISYRKKKSPGLNVVGSVGLGMPKENQVSKKRADSLPSLFNNTNYNSNQTKQQPFCSILCPPPRQESKFDGQAATEYVEGGVDNSFRLFIGRADGRIEAHMLRLEGGESSETAFMGGGEGRTLSGGLDENVLCLAIDTFDERLYAGGDAGVVRCWDTKTLKEVESLGKDTAEGGGLNQEGSFSAYSLAHFDPNEEKVKKRKKHTRKLTDAGRGNLVIGNLNGSVVVWDIEASAVSAVLLGEEEGGDFQGAICSVAVEKKQNKIVGLAGGGRTVCFWDSEDIWDAVPEVQGSIVVKLPVKVVRLSGGVCSSLLLFPKDLEMEQDGKEVFCFAVGSSQDPVVKGYRVSVLSWDAGEAYTQLEATNPDNDDDNVMVGQGGGLGTSVMTRFGESLVVGGCDGKVRVWQSIGSILKEGGVHGAGGDILPPDSSFDAVECGGVCPVQGLHSFGNGVDALAMVSIGWDRTVKVLVPDGEEGGGDGGGRTEDIDIDLINMYTMEDLEDQERGEDEFYEQERDEDYYEGLIGDDDDDDDDDDEEEEEEEEEGKANDDSKLNLDFGDLEEEDSTPYGGALTDRSNFSVDTLQQEVDKALGVGNGKGNNNERGDWRAAMAALDDVLKK</sequence>
<proteinExistence type="predicted"/>